<organism evidence="1">
    <name type="scientific">viral metagenome</name>
    <dbReference type="NCBI Taxonomy" id="1070528"/>
    <lineage>
        <taxon>unclassified sequences</taxon>
        <taxon>metagenomes</taxon>
        <taxon>organismal metagenomes</taxon>
    </lineage>
</organism>
<evidence type="ECO:0000313" key="1">
    <source>
        <dbReference type="EMBL" id="QJA43224.1"/>
    </source>
</evidence>
<name>A0A6H1Z6N6_9ZZZZ</name>
<evidence type="ECO:0000313" key="2">
    <source>
        <dbReference type="EMBL" id="QJA53595.1"/>
    </source>
</evidence>
<protein>
    <submittedName>
        <fullName evidence="1">Uncharacterized protein</fullName>
    </submittedName>
</protein>
<dbReference type="EMBL" id="MT142204">
    <property type="protein sequence ID" value="QJA76105.1"/>
    <property type="molecule type" value="Genomic_DNA"/>
</dbReference>
<dbReference type="EMBL" id="MT144434">
    <property type="protein sequence ID" value="QJA53595.1"/>
    <property type="molecule type" value="Genomic_DNA"/>
</dbReference>
<proteinExistence type="predicted"/>
<evidence type="ECO:0000313" key="3">
    <source>
        <dbReference type="EMBL" id="QJA76105.1"/>
    </source>
</evidence>
<dbReference type="EMBL" id="MT141562">
    <property type="protein sequence ID" value="QJA43224.1"/>
    <property type="molecule type" value="Genomic_DNA"/>
</dbReference>
<accession>A0A6H1Z6N6</accession>
<sequence>MKKQTVKYKVLAECENEWVERGGMFDKYYEARYYGDEMVKSGFIHSYEVHPVKAIWIKA</sequence>
<dbReference type="AlphaFoldDB" id="A0A6H1Z6N6"/>
<gene>
    <name evidence="3" type="ORF">MM415A01581_0022</name>
    <name evidence="1" type="ORF">MM415B00324_0054</name>
    <name evidence="2" type="ORF">TM448A03726_0008</name>
</gene>
<reference evidence="1" key="1">
    <citation type="submission" date="2020-03" db="EMBL/GenBank/DDBJ databases">
        <title>The deep terrestrial virosphere.</title>
        <authorList>
            <person name="Holmfeldt K."/>
            <person name="Nilsson E."/>
            <person name="Simone D."/>
            <person name="Lopez-Fernandez M."/>
            <person name="Wu X."/>
            <person name="de Brujin I."/>
            <person name="Lundin D."/>
            <person name="Andersson A."/>
            <person name="Bertilsson S."/>
            <person name="Dopson M."/>
        </authorList>
    </citation>
    <scope>NUCLEOTIDE SEQUENCE</scope>
    <source>
        <strain evidence="3">MM415A01581</strain>
        <strain evidence="1">MM415B00324</strain>
        <strain evidence="2">TM448A03726</strain>
    </source>
</reference>